<protein>
    <recommendedName>
        <fullName evidence="4">ZP domain-containing protein</fullName>
    </recommendedName>
</protein>
<proteinExistence type="predicted"/>
<dbReference type="AlphaFoldDB" id="A0AAV4AQW2"/>
<keyword evidence="3" id="KW-1185">Reference proteome</keyword>
<name>A0AAV4AQW2_9GAST</name>
<accession>A0AAV4AQW2</accession>
<reference evidence="2 3" key="1">
    <citation type="journal article" date="2021" name="Elife">
        <title>Chloroplast acquisition without the gene transfer in kleptoplastic sea slugs, Plakobranchus ocellatus.</title>
        <authorList>
            <person name="Maeda T."/>
            <person name="Takahashi S."/>
            <person name="Yoshida T."/>
            <person name="Shimamura S."/>
            <person name="Takaki Y."/>
            <person name="Nagai Y."/>
            <person name="Toyoda A."/>
            <person name="Suzuki Y."/>
            <person name="Arimoto A."/>
            <person name="Ishii H."/>
            <person name="Satoh N."/>
            <person name="Nishiyama T."/>
            <person name="Hasebe M."/>
            <person name="Maruyama T."/>
            <person name="Minagawa J."/>
            <person name="Obokata J."/>
            <person name="Shigenobu S."/>
        </authorList>
    </citation>
    <scope>NUCLEOTIDE SEQUENCE [LARGE SCALE GENOMIC DNA]</scope>
</reference>
<dbReference type="EMBL" id="BLXT01004148">
    <property type="protein sequence ID" value="GFO10189.1"/>
    <property type="molecule type" value="Genomic_DNA"/>
</dbReference>
<dbReference type="Proteomes" id="UP000735302">
    <property type="component" value="Unassembled WGS sequence"/>
</dbReference>
<organism evidence="2 3">
    <name type="scientific">Plakobranchus ocellatus</name>
    <dbReference type="NCBI Taxonomy" id="259542"/>
    <lineage>
        <taxon>Eukaryota</taxon>
        <taxon>Metazoa</taxon>
        <taxon>Spiralia</taxon>
        <taxon>Lophotrochozoa</taxon>
        <taxon>Mollusca</taxon>
        <taxon>Gastropoda</taxon>
        <taxon>Heterobranchia</taxon>
        <taxon>Euthyneura</taxon>
        <taxon>Panpulmonata</taxon>
        <taxon>Sacoglossa</taxon>
        <taxon>Placobranchoidea</taxon>
        <taxon>Plakobranchidae</taxon>
        <taxon>Plakobranchus</taxon>
    </lineage>
</organism>
<gene>
    <name evidence="2" type="ORF">PoB_003669400</name>
</gene>
<comment type="caution">
    <text evidence="2">The sequence shown here is derived from an EMBL/GenBank/DDBJ whole genome shotgun (WGS) entry which is preliminary data.</text>
</comment>
<evidence type="ECO:0000256" key="1">
    <source>
        <dbReference type="SAM" id="Phobius"/>
    </source>
</evidence>
<keyword evidence="1" id="KW-1133">Transmembrane helix</keyword>
<sequence>MRPFLRPETDYALHYINYAPSMYLPVVCLILGFLHQVAARNTIQAVPIPNSITGMSKYLNKGKFTNKLDKLSSVRRFHGGDSITLQVIIPGRKGHGHATTTVHCNIDKLPNQKIYSISVVRSTLLGEEREMLVNVSLYGKEYGSKNTELIDRSYVDKGKQEAVSYFFRLKSRRPKDNYCHLYTCEISYMPTRFTVVTRRSQVAVLSIDGSRC</sequence>
<evidence type="ECO:0008006" key="4">
    <source>
        <dbReference type="Google" id="ProtNLM"/>
    </source>
</evidence>
<evidence type="ECO:0000313" key="3">
    <source>
        <dbReference type="Proteomes" id="UP000735302"/>
    </source>
</evidence>
<keyword evidence="1" id="KW-0472">Membrane</keyword>
<keyword evidence="1" id="KW-0812">Transmembrane</keyword>
<evidence type="ECO:0000313" key="2">
    <source>
        <dbReference type="EMBL" id="GFO10189.1"/>
    </source>
</evidence>
<feature type="transmembrane region" description="Helical" evidence="1">
    <location>
        <begin position="12"/>
        <end position="34"/>
    </location>
</feature>